<dbReference type="SUPFAM" id="SSF81343">
    <property type="entry name" value="Fumarate reductase respiratory complex transmembrane subunits"/>
    <property type="match status" value="1"/>
</dbReference>
<evidence type="ECO:0000256" key="9">
    <source>
        <dbReference type="ARBA" id="ARBA00023004"/>
    </source>
</evidence>
<dbReference type="PATRIC" id="fig|1232683.4.peg.3161"/>
<dbReference type="NCBIfam" id="TIGR02970">
    <property type="entry name" value="succ_dehyd_cytB"/>
    <property type="match status" value="1"/>
</dbReference>
<evidence type="ECO:0000256" key="6">
    <source>
        <dbReference type="ARBA" id="ARBA00022692"/>
    </source>
</evidence>
<dbReference type="InterPro" id="IPR000701">
    <property type="entry name" value="SuccDH_FuR_B_TM-su"/>
</dbReference>
<gene>
    <name evidence="14" type="ORF">ADIMK_3211</name>
</gene>
<comment type="subunit">
    <text evidence="11">Part of an enzyme complex containing four subunits: a flavoprotein, an iron-sulfur protein, plus two membrane-anchoring proteins, SdhC and SdhD. The complex can form homotrimers.</text>
</comment>
<dbReference type="RefSeq" id="WP_036190292.1">
    <property type="nucleotide sequence ID" value="NZ_JMQN01000047.1"/>
</dbReference>
<dbReference type="PIRSF" id="PIRSF000178">
    <property type="entry name" value="SDH_cyt_b560"/>
    <property type="match status" value="1"/>
</dbReference>
<dbReference type="Proteomes" id="UP000028252">
    <property type="component" value="Unassembled WGS sequence"/>
</dbReference>
<dbReference type="GO" id="GO:0009055">
    <property type="term" value="F:electron transfer activity"/>
    <property type="evidence" value="ECO:0007669"/>
    <property type="project" value="InterPro"/>
</dbReference>
<evidence type="ECO:0000256" key="5">
    <source>
        <dbReference type="ARBA" id="ARBA00022617"/>
    </source>
</evidence>
<evidence type="ECO:0000256" key="7">
    <source>
        <dbReference type="ARBA" id="ARBA00022723"/>
    </source>
</evidence>
<evidence type="ECO:0000256" key="12">
    <source>
        <dbReference type="PIRSR" id="PIRSR000178-1"/>
    </source>
</evidence>
<feature type="transmembrane region" description="Helical" evidence="13">
    <location>
        <begin position="65"/>
        <end position="84"/>
    </location>
</feature>
<sequence length="125" mass="13742">MNKKRPVNLDLRTIKQPLPAITSILHRVSGVALFFGAIFMVYVLGLSLESPQGFAQAQEMLQESFLAKLIAWGLVSALLYHFFAGVKHLIMDAGYCEELESGQRAAKVTLIVAVAAILLAGVWIW</sequence>
<keyword evidence="7 12" id="KW-0479">Metal-binding</keyword>
<comment type="function">
    <text evidence="1">Membrane-anchoring subunit of succinate dehydrogenase (SDH).</text>
</comment>
<feature type="binding site" description="axial binding residue" evidence="12">
    <location>
        <position position="81"/>
    </location>
    <ligand>
        <name>heme</name>
        <dbReference type="ChEBI" id="CHEBI:30413"/>
        <note>ligand shared with second transmembrane subunit</note>
    </ligand>
    <ligandPart>
        <name>Fe</name>
        <dbReference type="ChEBI" id="CHEBI:18248"/>
    </ligandPart>
</feature>
<dbReference type="PANTHER" id="PTHR10978:SF5">
    <property type="entry name" value="SUCCINATE DEHYDROGENASE CYTOCHROME B560 SUBUNIT, MITOCHONDRIAL"/>
    <property type="match status" value="1"/>
</dbReference>
<feature type="transmembrane region" description="Helical" evidence="13">
    <location>
        <begin position="105"/>
        <end position="124"/>
    </location>
</feature>
<dbReference type="eggNOG" id="COG2009">
    <property type="taxonomic scope" value="Bacteria"/>
</dbReference>
<evidence type="ECO:0000256" key="10">
    <source>
        <dbReference type="ARBA" id="ARBA00023136"/>
    </source>
</evidence>
<accession>A0A081FW34</accession>
<dbReference type="GO" id="GO:0046872">
    <property type="term" value="F:metal ion binding"/>
    <property type="evidence" value="ECO:0007669"/>
    <property type="project" value="UniProtKB-KW"/>
</dbReference>
<evidence type="ECO:0000256" key="8">
    <source>
        <dbReference type="ARBA" id="ARBA00022989"/>
    </source>
</evidence>
<evidence type="ECO:0000256" key="11">
    <source>
        <dbReference type="ARBA" id="ARBA00025912"/>
    </source>
</evidence>
<evidence type="ECO:0000256" key="4">
    <source>
        <dbReference type="ARBA" id="ARBA00020076"/>
    </source>
</evidence>
<comment type="similarity">
    <text evidence="3">Belongs to the cytochrome b560 family.</text>
</comment>
<name>A0A081FW34_9GAMM</name>
<evidence type="ECO:0000256" key="1">
    <source>
        <dbReference type="ARBA" id="ARBA00004050"/>
    </source>
</evidence>
<dbReference type="InterPro" id="IPR018495">
    <property type="entry name" value="Succ_DH_cyt_bsu_CS"/>
</dbReference>
<evidence type="ECO:0000313" key="15">
    <source>
        <dbReference type="Proteomes" id="UP000028252"/>
    </source>
</evidence>
<keyword evidence="10 13" id="KW-0472">Membrane</keyword>
<dbReference type="InterPro" id="IPR014314">
    <property type="entry name" value="Succ_DH_cytb556"/>
</dbReference>
<comment type="caution">
    <text evidence="14">The sequence shown here is derived from an EMBL/GenBank/DDBJ whole genome shotgun (WGS) entry which is preliminary data.</text>
</comment>
<comment type="subcellular location">
    <subcellularLocation>
        <location evidence="2">Membrane</location>
        <topology evidence="2">Multi-pass membrane protein</topology>
    </subcellularLocation>
</comment>
<dbReference type="STRING" id="1232683.ADIMK_3211"/>
<dbReference type="CDD" id="cd03499">
    <property type="entry name" value="SQR_TypeC_SdhC"/>
    <property type="match status" value="1"/>
</dbReference>
<dbReference type="OrthoDB" id="9799441at2"/>
<evidence type="ECO:0000256" key="2">
    <source>
        <dbReference type="ARBA" id="ARBA00004141"/>
    </source>
</evidence>
<comment type="cofactor">
    <cofactor evidence="12">
        <name>heme</name>
        <dbReference type="ChEBI" id="CHEBI:30413"/>
    </cofactor>
    <text evidence="12">The heme is bound between the two transmembrane subunits.</text>
</comment>
<keyword evidence="15" id="KW-1185">Reference proteome</keyword>
<reference evidence="14 15" key="1">
    <citation type="submission" date="2014-04" db="EMBL/GenBank/DDBJ databases">
        <title>Marinobacterium kochiensis sp. nov., isolated from sediment sample collected from Kochi backwaters in Kerala, India.</title>
        <authorList>
            <person name="Singh A."/>
            <person name="Pinnaka A.K."/>
        </authorList>
    </citation>
    <scope>NUCLEOTIDE SEQUENCE [LARGE SCALE GENOMIC DNA]</scope>
    <source>
        <strain evidence="14 15">AK27</strain>
    </source>
</reference>
<evidence type="ECO:0000313" key="14">
    <source>
        <dbReference type="EMBL" id="KEA62739.1"/>
    </source>
</evidence>
<dbReference type="PROSITE" id="PS01000">
    <property type="entry name" value="SDH_CYT_1"/>
    <property type="match status" value="1"/>
</dbReference>
<dbReference type="GO" id="GO:0006099">
    <property type="term" value="P:tricarboxylic acid cycle"/>
    <property type="evidence" value="ECO:0007669"/>
    <property type="project" value="InterPro"/>
</dbReference>
<dbReference type="PANTHER" id="PTHR10978">
    <property type="entry name" value="SUCCINATE DEHYDROGENASE CYTOCHROME B560 SUBUNIT"/>
    <property type="match status" value="1"/>
</dbReference>
<organism evidence="14 15">
    <name type="scientific">Marinobacterium lacunae</name>
    <dbReference type="NCBI Taxonomy" id="1232683"/>
    <lineage>
        <taxon>Bacteria</taxon>
        <taxon>Pseudomonadati</taxon>
        <taxon>Pseudomonadota</taxon>
        <taxon>Gammaproteobacteria</taxon>
        <taxon>Oceanospirillales</taxon>
        <taxon>Oceanospirillaceae</taxon>
        <taxon>Marinobacterium</taxon>
    </lineage>
</organism>
<keyword evidence="8 13" id="KW-1133">Transmembrane helix</keyword>
<dbReference type="Pfam" id="PF01127">
    <property type="entry name" value="Sdh_cyt"/>
    <property type="match status" value="1"/>
</dbReference>
<dbReference type="InterPro" id="IPR034804">
    <property type="entry name" value="SQR/QFR_C/D"/>
</dbReference>
<keyword evidence="9 12" id="KW-0408">Iron</keyword>
<evidence type="ECO:0000256" key="13">
    <source>
        <dbReference type="SAM" id="Phobius"/>
    </source>
</evidence>
<keyword evidence="6 13" id="KW-0812">Transmembrane</keyword>
<feature type="transmembrane region" description="Helical" evidence="13">
    <location>
        <begin position="21"/>
        <end position="45"/>
    </location>
</feature>
<protein>
    <recommendedName>
        <fullName evidence="4">Succinate dehydrogenase cytochrome b556 subunit</fullName>
    </recommendedName>
</protein>
<dbReference type="AlphaFoldDB" id="A0A081FW34"/>
<evidence type="ECO:0000256" key="3">
    <source>
        <dbReference type="ARBA" id="ARBA00007244"/>
    </source>
</evidence>
<keyword evidence="5 12" id="KW-0349">Heme</keyword>
<dbReference type="GO" id="GO:0005886">
    <property type="term" value="C:plasma membrane"/>
    <property type="evidence" value="ECO:0007669"/>
    <property type="project" value="TreeGrafter"/>
</dbReference>
<dbReference type="EMBL" id="JMQN01000047">
    <property type="protein sequence ID" value="KEA62739.1"/>
    <property type="molecule type" value="Genomic_DNA"/>
</dbReference>
<proteinExistence type="inferred from homology"/>
<dbReference type="Gene3D" id="1.20.1300.10">
    <property type="entry name" value="Fumarate reductase/succinate dehydrogenase, transmembrane subunit"/>
    <property type="match status" value="1"/>
</dbReference>